<evidence type="ECO:0000313" key="4">
    <source>
        <dbReference type="Proteomes" id="UP000184512"/>
    </source>
</evidence>
<evidence type="ECO:0000256" key="1">
    <source>
        <dbReference type="SAM" id="MobiDB-lite"/>
    </source>
</evidence>
<gene>
    <name evidence="3" type="ORF">SAMN02745244_01225</name>
</gene>
<organism evidence="3 4">
    <name type="scientific">Tessaracoccus bendigoensis DSM 12906</name>
    <dbReference type="NCBI Taxonomy" id="1123357"/>
    <lineage>
        <taxon>Bacteria</taxon>
        <taxon>Bacillati</taxon>
        <taxon>Actinomycetota</taxon>
        <taxon>Actinomycetes</taxon>
        <taxon>Propionibacteriales</taxon>
        <taxon>Propionibacteriaceae</taxon>
        <taxon>Tessaracoccus</taxon>
    </lineage>
</organism>
<dbReference type="STRING" id="1123357.SAMN02745244_01225"/>
<keyword evidence="2" id="KW-0812">Transmembrane</keyword>
<keyword evidence="2" id="KW-1133">Transmembrane helix</keyword>
<feature type="transmembrane region" description="Helical" evidence="2">
    <location>
        <begin position="68"/>
        <end position="92"/>
    </location>
</feature>
<sequence>MPESTPDPRAVDTAPQPGRPIDLVPAPPGMWRMLLGAGFALLGPLFGFLIGSTMGVGDSVANLSPLQLALFGGFAVGGVGVLVAISGGWTMYVNSRRRDV</sequence>
<dbReference type="EMBL" id="FQZG01000017">
    <property type="protein sequence ID" value="SHI86173.1"/>
    <property type="molecule type" value="Genomic_DNA"/>
</dbReference>
<evidence type="ECO:0000313" key="3">
    <source>
        <dbReference type="EMBL" id="SHI86173.1"/>
    </source>
</evidence>
<dbReference type="Proteomes" id="UP000184512">
    <property type="component" value="Unassembled WGS sequence"/>
</dbReference>
<keyword evidence="4" id="KW-1185">Reference proteome</keyword>
<proteinExistence type="predicted"/>
<feature type="region of interest" description="Disordered" evidence="1">
    <location>
        <begin position="1"/>
        <end position="20"/>
    </location>
</feature>
<name>A0A1M6EL42_9ACTN</name>
<feature type="transmembrane region" description="Helical" evidence="2">
    <location>
        <begin position="33"/>
        <end position="56"/>
    </location>
</feature>
<evidence type="ECO:0000256" key="2">
    <source>
        <dbReference type="SAM" id="Phobius"/>
    </source>
</evidence>
<dbReference type="RefSeq" id="WP_073186650.1">
    <property type="nucleotide sequence ID" value="NZ_FQZG01000017.1"/>
</dbReference>
<dbReference type="AlphaFoldDB" id="A0A1M6EL42"/>
<reference evidence="3 4" key="1">
    <citation type="submission" date="2016-11" db="EMBL/GenBank/DDBJ databases">
        <authorList>
            <person name="Jaros S."/>
            <person name="Januszkiewicz K."/>
            <person name="Wedrychowicz H."/>
        </authorList>
    </citation>
    <scope>NUCLEOTIDE SEQUENCE [LARGE SCALE GENOMIC DNA]</scope>
    <source>
        <strain evidence="3 4">DSM 12906</strain>
    </source>
</reference>
<protein>
    <submittedName>
        <fullName evidence="3">Uncharacterized protein</fullName>
    </submittedName>
</protein>
<keyword evidence="2" id="KW-0472">Membrane</keyword>
<accession>A0A1M6EL42</accession>